<dbReference type="EMBL" id="CM051407">
    <property type="protein sequence ID" value="KAJ4701871.1"/>
    <property type="molecule type" value="Genomic_DNA"/>
</dbReference>
<accession>A0ACC1WRP1</accession>
<organism evidence="1 2">
    <name type="scientific">Melia azedarach</name>
    <name type="common">Chinaberry tree</name>
    <dbReference type="NCBI Taxonomy" id="155640"/>
    <lineage>
        <taxon>Eukaryota</taxon>
        <taxon>Viridiplantae</taxon>
        <taxon>Streptophyta</taxon>
        <taxon>Embryophyta</taxon>
        <taxon>Tracheophyta</taxon>
        <taxon>Spermatophyta</taxon>
        <taxon>Magnoliopsida</taxon>
        <taxon>eudicotyledons</taxon>
        <taxon>Gunneridae</taxon>
        <taxon>Pentapetalae</taxon>
        <taxon>rosids</taxon>
        <taxon>malvids</taxon>
        <taxon>Sapindales</taxon>
        <taxon>Meliaceae</taxon>
        <taxon>Melia</taxon>
    </lineage>
</organism>
<evidence type="ECO:0000313" key="1">
    <source>
        <dbReference type="EMBL" id="KAJ4701871.1"/>
    </source>
</evidence>
<protein>
    <submittedName>
        <fullName evidence="1">Calcium-binding protein</fullName>
    </submittedName>
</protein>
<reference evidence="1 2" key="1">
    <citation type="journal article" date="2023" name="Science">
        <title>Complex scaffold remodeling in plant triterpene biosynthesis.</title>
        <authorList>
            <person name="De La Pena R."/>
            <person name="Hodgson H."/>
            <person name="Liu J.C."/>
            <person name="Stephenson M.J."/>
            <person name="Martin A.C."/>
            <person name="Owen C."/>
            <person name="Harkess A."/>
            <person name="Leebens-Mack J."/>
            <person name="Jimenez L.E."/>
            <person name="Osbourn A."/>
            <person name="Sattely E.S."/>
        </authorList>
    </citation>
    <scope>NUCLEOTIDE SEQUENCE [LARGE SCALE GENOMIC DNA]</scope>
    <source>
        <strain evidence="2">cv. JPN11</strain>
        <tissue evidence="1">Leaf</tissue>
    </source>
</reference>
<sequence length="186" mass="21038">MEIAGDSKPSRWFSNKSLRLINFSSFRSKAKSSIPPPSLPITPKSNTKEEQLQQVFRHFDRDGDGKISNEELRSYFTCIGESMSQAEVQRVIKDFDEDGDNLLEFGEFVKLMEGNNAVDDDLREAFEMYEVDKGSGCITPSGLQQMLNRLGDVRSYEECVAMIAAFDLDGNGVLDFHEFHQMMACP</sequence>
<comment type="caution">
    <text evidence="1">The sequence shown here is derived from an EMBL/GenBank/DDBJ whole genome shotgun (WGS) entry which is preliminary data.</text>
</comment>
<gene>
    <name evidence="1" type="ORF">OWV82_025046</name>
</gene>
<keyword evidence="2" id="KW-1185">Reference proteome</keyword>
<evidence type="ECO:0000313" key="2">
    <source>
        <dbReference type="Proteomes" id="UP001164539"/>
    </source>
</evidence>
<name>A0ACC1WRP1_MELAZ</name>
<dbReference type="Proteomes" id="UP001164539">
    <property type="component" value="Chromosome 14"/>
</dbReference>
<proteinExistence type="predicted"/>